<dbReference type="InterPro" id="IPR055377">
    <property type="entry name" value="GH3_M"/>
</dbReference>
<dbReference type="InterPro" id="IPR004993">
    <property type="entry name" value="GH3"/>
</dbReference>
<reference evidence="4" key="1">
    <citation type="submission" date="2021-08" db="EMBL/GenBank/DDBJ databases">
        <title>WGS assembly of Ceratopteris richardii.</title>
        <authorList>
            <person name="Marchant D.B."/>
            <person name="Chen G."/>
            <person name="Jenkins J."/>
            <person name="Shu S."/>
            <person name="Leebens-Mack J."/>
            <person name="Grimwood J."/>
            <person name="Schmutz J."/>
            <person name="Soltis P."/>
            <person name="Soltis D."/>
            <person name="Chen Z.-H."/>
        </authorList>
    </citation>
    <scope>NUCLEOTIDE SEQUENCE</scope>
    <source>
        <strain evidence="4">Whitten #5841</strain>
        <tissue evidence="4">Leaf</tissue>
    </source>
</reference>
<comment type="caution">
    <text evidence="4">The sequence shown here is derived from an EMBL/GenBank/DDBJ whole genome shotgun (WGS) entry which is preliminary data.</text>
</comment>
<evidence type="ECO:0000259" key="2">
    <source>
        <dbReference type="Pfam" id="PF23571"/>
    </source>
</evidence>
<gene>
    <name evidence="4" type="ORF">KP509_28G034300</name>
</gene>
<dbReference type="Proteomes" id="UP000825935">
    <property type="component" value="Chromosome 28"/>
</dbReference>
<dbReference type="AlphaFoldDB" id="A0A8T2RB25"/>
<comment type="similarity">
    <text evidence="1">Belongs to the IAA-amido conjugating enzyme family.</text>
</comment>
<dbReference type="Pfam" id="PF03321">
    <property type="entry name" value="GH3"/>
    <property type="match status" value="1"/>
</dbReference>
<protein>
    <submittedName>
        <fullName evidence="4">Uncharacterized protein</fullName>
    </submittedName>
</protein>
<dbReference type="PANTHER" id="PTHR31901:SF48">
    <property type="entry name" value="INDOLE-3-ACETIC ACID-AMIDO SYNTHETASE GH3.10"/>
    <property type="match status" value="1"/>
</dbReference>
<dbReference type="EMBL" id="CM035433">
    <property type="protein sequence ID" value="KAH7293632.1"/>
    <property type="molecule type" value="Genomic_DNA"/>
</dbReference>
<dbReference type="Pfam" id="PF23572">
    <property type="entry name" value="GH3_C"/>
    <property type="match status" value="1"/>
</dbReference>
<dbReference type="GO" id="GO:0016881">
    <property type="term" value="F:acid-amino acid ligase activity"/>
    <property type="evidence" value="ECO:0007669"/>
    <property type="project" value="TreeGrafter"/>
</dbReference>
<dbReference type="GO" id="GO:0005737">
    <property type="term" value="C:cytoplasm"/>
    <property type="evidence" value="ECO:0007669"/>
    <property type="project" value="TreeGrafter"/>
</dbReference>
<accession>A0A8T2RB25</accession>
<dbReference type="OMA" id="LEECATC"/>
<evidence type="ECO:0000256" key="1">
    <source>
        <dbReference type="ARBA" id="ARBA00008068"/>
    </source>
</evidence>
<organism evidence="4 5">
    <name type="scientific">Ceratopteris richardii</name>
    <name type="common">Triangle waterfern</name>
    <dbReference type="NCBI Taxonomy" id="49495"/>
    <lineage>
        <taxon>Eukaryota</taxon>
        <taxon>Viridiplantae</taxon>
        <taxon>Streptophyta</taxon>
        <taxon>Embryophyta</taxon>
        <taxon>Tracheophyta</taxon>
        <taxon>Polypodiopsida</taxon>
        <taxon>Polypodiidae</taxon>
        <taxon>Polypodiales</taxon>
        <taxon>Pteridineae</taxon>
        <taxon>Pteridaceae</taxon>
        <taxon>Parkerioideae</taxon>
        <taxon>Ceratopteris</taxon>
    </lineage>
</organism>
<proteinExistence type="inferred from homology"/>
<name>A0A8T2RB25_CERRI</name>
<evidence type="ECO:0000259" key="3">
    <source>
        <dbReference type="Pfam" id="PF23572"/>
    </source>
</evidence>
<dbReference type="OrthoDB" id="10004661at2759"/>
<dbReference type="InterPro" id="IPR055378">
    <property type="entry name" value="GH3_C"/>
</dbReference>
<dbReference type="Pfam" id="PF23571">
    <property type="entry name" value="GH3_M"/>
    <property type="match status" value="1"/>
</dbReference>
<sequence length="412" mass="46082">MFLELVFCGKLSTTKGGIPSGTATTHLFRSKEFKQKQKVAGVRACSPEEVVRHSDNGQAMYCHLLSALLCREELQFITATFAYTIVEAFHMLEVEWRNLCDDIRRGELTSRITDPDLRAAMSKLMQRPNSELVAVIYEKCRSLDCWADVIPALWPNCKYIYSIMTGSMEPYVSRLKHYSGSLPLVSADYGSTESWIPVNANPTAEPRDATFTVVPSLAYFEFIPVRSTRCKDSSDEDELLAPALQEVASDCFEEPSPVSLTEVEVCREYEVVLTTYGGLYRYRLGDIVRVTSFFNASPQLAYVCRKNVLLSVHIDKNSEKDLQIAVNEAMNELKRHDAKAELIDFTSLADLSTEPGHYVVFWELSKRIGGKAISGDGLSHADEHEGARFDKSILQKCATAMDAAFVEPGYVG</sequence>
<evidence type="ECO:0000313" key="4">
    <source>
        <dbReference type="EMBL" id="KAH7293632.1"/>
    </source>
</evidence>
<evidence type="ECO:0000313" key="5">
    <source>
        <dbReference type="Proteomes" id="UP000825935"/>
    </source>
</evidence>
<dbReference type="PANTHER" id="PTHR31901">
    <property type="entry name" value="GH3 DOMAIN-CONTAINING PROTEIN"/>
    <property type="match status" value="1"/>
</dbReference>
<keyword evidence="5" id="KW-1185">Reference proteome</keyword>
<feature type="domain" description="GH3 C-terminal" evidence="3">
    <location>
        <begin position="321"/>
        <end position="405"/>
    </location>
</feature>
<feature type="domain" description="GH3 middle" evidence="2">
    <location>
        <begin position="211"/>
        <end position="305"/>
    </location>
</feature>